<dbReference type="InterPro" id="IPR002678">
    <property type="entry name" value="DUF34/NIF3"/>
</dbReference>
<comment type="caution">
    <text evidence="3">The sequence shown here is derived from an EMBL/GenBank/DDBJ whole genome shotgun (WGS) entry which is preliminary data.</text>
</comment>
<sequence>MPKAPTHAELTRFVSSFLPPKTNDVSLLYHVPRVVSYSFETAPVDHVVLSVTPTTQIYDAIGESKKQRRAACPKRAHSEEPPPPSTVCFLHRPYKLDRHRVRNDALVLASHTSFDEHLTVGWNTALAERIGINVDDSICVEGYKGDHERKIGIIGQTCLILGPLLDSIEREFGAIEHAQEGLSEEIRVVAIMNAFSADEVQRVVDMAHNQRWVPSVEQLGRHVLYLTGQPRESGLAEAEKLGMTVVCVGHRVAEQWGIEYLGASIRAAFPTVQVKEIYEDGLRLPN</sequence>
<feature type="binding site" evidence="2">
    <location>
        <position position="250"/>
    </location>
    <ligand>
        <name>a divalent metal cation</name>
        <dbReference type="ChEBI" id="CHEBI:60240"/>
        <label>1</label>
    </ligand>
</feature>
<dbReference type="InterPro" id="IPR036069">
    <property type="entry name" value="DUF34/NIF3_sf"/>
</dbReference>
<dbReference type="EMBL" id="JAGMWT010000006">
    <property type="protein sequence ID" value="KAH7127085.1"/>
    <property type="molecule type" value="Genomic_DNA"/>
</dbReference>
<feature type="binding site" evidence="2">
    <location>
        <position position="254"/>
    </location>
    <ligand>
        <name>a divalent metal cation</name>
        <dbReference type="ChEBI" id="CHEBI:60240"/>
        <label>1</label>
    </ligand>
</feature>
<accession>A0A9P9IQ17</accession>
<dbReference type="Pfam" id="PF01784">
    <property type="entry name" value="DUF34_NIF3"/>
    <property type="match status" value="1"/>
</dbReference>
<dbReference type="SUPFAM" id="SSF102705">
    <property type="entry name" value="NIF3 (NGG1p interacting factor 3)-like"/>
    <property type="match status" value="1"/>
</dbReference>
<keyword evidence="2" id="KW-0479">Metal-binding</keyword>
<proteinExistence type="inferred from homology"/>
<dbReference type="OrthoDB" id="2592744at2759"/>
<dbReference type="GO" id="GO:0046872">
    <property type="term" value="F:metal ion binding"/>
    <property type="evidence" value="ECO:0007669"/>
    <property type="project" value="UniProtKB-KW"/>
</dbReference>
<keyword evidence="4" id="KW-1185">Reference proteome</keyword>
<evidence type="ECO:0000256" key="2">
    <source>
        <dbReference type="PIRSR" id="PIRSR602678-1"/>
    </source>
</evidence>
<comment type="similarity">
    <text evidence="1">Belongs to the GTP cyclohydrolase I type 2/NIF3 family.</text>
</comment>
<name>A0A9P9IQ17_9PLEO</name>
<organism evidence="3 4">
    <name type="scientific">Dendryphion nanum</name>
    <dbReference type="NCBI Taxonomy" id="256645"/>
    <lineage>
        <taxon>Eukaryota</taxon>
        <taxon>Fungi</taxon>
        <taxon>Dikarya</taxon>
        <taxon>Ascomycota</taxon>
        <taxon>Pezizomycotina</taxon>
        <taxon>Dothideomycetes</taxon>
        <taxon>Pleosporomycetidae</taxon>
        <taxon>Pleosporales</taxon>
        <taxon>Torulaceae</taxon>
        <taxon>Dendryphion</taxon>
    </lineage>
</organism>
<reference evidence="3" key="1">
    <citation type="journal article" date="2021" name="Nat. Commun.">
        <title>Genetic determinants of endophytism in the Arabidopsis root mycobiome.</title>
        <authorList>
            <person name="Mesny F."/>
            <person name="Miyauchi S."/>
            <person name="Thiergart T."/>
            <person name="Pickel B."/>
            <person name="Atanasova L."/>
            <person name="Karlsson M."/>
            <person name="Huettel B."/>
            <person name="Barry K.W."/>
            <person name="Haridas S."/>
            <person name="Chen C."/>
            <person name="Bauer D."/>
            <person name="Andreopoulos W."/>
            <person name="Pangilinan J."/>
            <person name="LaButti K."/>
            <person name="Riley R."/>
            <person name="Lipzen A."/>
            <person name="Clum A."/>
            <person name="Drula E."/>
            <person name="Henrissat B."/>
            <person name="Kohler A."/>
            <person name="Grigoriev I.V."/>
            <person name="Martin F.M."/>
            <person name="Hacquard S."/>
        </authorList>
    </citation>
    <scope>NUCLEOTIDE SEQUENCE</scope>
    <source>
        <strain evidence="3">MPI-CAGE-CH-0243</strain>
    </source>
</reference>
<gene>
    <name evidence="3" type="ORF">B0J11DRAFT_293893</name>
</gene>
<protein>
    <submittedName>
        <fullName evidence="3">Uncharacterized protein</fullName>
    </submittedName>
</protein>
<evidence type="ECO:0000313" key="4">
    <source>
        <dbReference type="Proteomes" id="UP000700596"/>
    </source>
</evidence>
<dbReference type="Proteomes" id="UP000700596">
    <property type="component" value="Unassembled WGS sequence"/>
</dbReference>
<evidence type="ECO:0000313" key="3">
    <source>
        <dbReference type="EMBL" id="KAH7127085.1"/>
    </source>
</evidence>
<dbReference type="AlphaFoldDB" id="A0A9P9IQ17"/>
<evidence type="ECO:0000256" key="1">
    <source>
        <dbReference type="ARBA" id="ARBA00006964"/>
    </source>
</evidence>
<feature type="binding site" evidence="2">
    <location>
        <position position="115"/>
    </location>
    <ligand>
        <name>a divalent metal cation</name>
        <dbReference type="ChEBI" id="CHEBI:60240"/>
        <label>1</label>
    </ligand>
</feature>
<dbReference type="Gene3D" id="3.40.1390.30">
    <property type="entry name" value="NIF3 (NGG1p interacting factor 3)-like"/>
    <property type="match status" value="1"/>
</dbReference>